<dbReference type="SUPFAM" id="SSF51569">
    <property type="entry name" value="Aldolase"/>
    <property type="match status" value="1"/>
</dbReference>
<dbReference type="GO" id="GO:0016829">
    <property type="term" value="F:lyase activity"/>
    <property type="evidence" value="ECO:0007669"/>
    <property type="project" value="UniProtKB-KW"/>
</dbReference>
<reference evidence="2 3" key="1">
    <citation type="submission" date="2018-12" db="EMBL/GenBank/DDBJ databases">
        <title>Complete genome sequence of Streptomyces ficellus NRRL8067, the producer of ficellomycin, feldamycin and nojirimycin.</title>
        <authorList>
            <person name="Zhang H."/>
            <person name="Yue R."/>
            <person name="Liu Y."/>
            <person name="Li M."/>
            <person name="Mu H."/>
            <person name="Zhang J."/>
        </authorList>
    </citation>
    <scope>NUCLEOTIDE SEQUENCE [LARGE SCALE GENOMIC DNA]</scope>
    <source>
        <strain evidence="2 3">NRRL 8067</strain>
    </source>
</reference>
<dbReference type="AlphaFoldDB" id="A0A6I6FLG2"/>
<dbReference type="Proteomes" id="UP000422572">
    <property type="component" value="Chromosome"/>
</dbReference>
<evidence type="ECO:0000313" key="3">
    <source>
        <dbReference type="Proteomes" id="UP000422572"/>
    </source>
</evidence>
<dbReference type="KEGG" id="sfic:EIZ62_31965"/>
<evidence type="ECO:0008006" key="4">
    <source>
        <dbReference type="Google" id="ProtNLM"/>
    </source>
</evidence>
<dbReference type="InterPro" id="IPR002220">
    <property type="entry name" value="DapA-like"/>
</dbReference>
<dbReference type="RefSeq" id="WP_156696098.1">
    <property type="nucleotide sequence ID" value="NZ_CP034279.1"/>
</dbReference>
<dbReference type="OrthoDB" id="9782828at2"/>
<name>A0A6I6FLG2_9ACTN</name>
<gene>
    <name evidence="2" type="ORF">EIZ62_31965</name>
</gene>
<dbReference type="EMBL" id="CP034279">
    <property type="protein sequence ID" value="QGV82357.1"/>
    <property type="molecule type" value="Genomic_DNA"/>
</dbReference>
<dbReference type="InterPro" id="IPR013785">
    <property type="entry name" value="Aldolase_TIM"/>
</dbReference>
<organism evidence="2 3">
    <name type="scientific">Streptomyces ficellus</name>
    <dbReference type="NCBI Taxonomy" id="1977088"/>
    <lineage>
        <taxon>Bacteria</taxon>
        <taxon>Bacillati</taxon>
        <taxon>Actinomycetota</taxon>
        <taxon>Actinomycetes</taxon>
        <taxon>Kitasatosporales</taxon>
        <taxon>Streptomycetaceae</taxon>
        <taxon>Streptomyces</taxon>
    </lineage>
</organism>
<dbReference type="Pfam" id="PF00701">
    <property type="entry name" value="DHDPS"/>
    <property type="match status" value="1"/>
</dbReference>
<sequence>MSGRRTAGARPRGEANICTADYAELIALWHGGAAGPARRLGAVLARLSAVLFAEPNPAVIKAVLYARGRIPAPAVRLPLLAASGDVVRRALEVVRAPVHRGQEGALM</sequence>
<dbReference type="Gene3D" id="3.20.20.70">
    <property type="entry name" value="Aldolase class I"/>
    <property type="match status" value="1"/>
</dbReference>
<evidence type="ECO:0000256" key="1">
    <source>
        <dbReference type="ARBA" id="ARBA00023239"/>
    </source>
</evidence>
<keyword evidence="3" id="KW-1185">Reference proteome</keyword>
<protein>
    <recommendedName>
        <fullName evidence="4">Dihydrodipicolinate synthase family protein</fullName>
    </recommendedName>
</protein>
<evidence type="ECO:0000313" key="2">
    <source>
        <dbReference type="EMBL" id="QGV82357.1"/>
    </source>
</evidence>
<proteinExistence type="predicted"/>
<accession>A0A6I6FLG2</accession>
<keyword evidence="1" id="KW-0456">Lyase</keyword>